<evidence type="ECO:0000256" key="9">
    <source>
        <dbReference type="ARBA" id="ARBA00022777"/>
    </source>
</evidence>
<dbReference type="PROSITE" id="PS50011">
    <property type="entry name" value="PROTEIN_KINASE_DOM"/>
    <property type="match status" value="1"/>
</dbReference>
<name>A0A8B8MCT0_ABRPR</name>
<dbReference type="GO" id="GO:0006950">
    <property type="term" value="P:response to stress"/>
    <property type="evidence" value="ECO:0007669"/>
    <property type="project" value="UniProtKB-ARBA"/>
</dbReference>
<feature type="domain" description="Gnk2-homologous" evidence="20">
    <location>
        <begin position="37"/>
        <end position="140"/>
    </location>
</feature>
<keyword evidence="3" id="KW-0597">Phosphoprotein</keyword>
<dbReference type="Proteomes" id="UP000694853">
    <property type="component" value="Unplaced"/>
</dbReference>
<dbReference type="InterPro" id="IPR017441">
    <property type="entry name" value="Protein_kinase_ATP_BS"/>
</dbReference>
<protein>
    <submittedName>
        <fullName evidence="22">Receptor-like protein kinase At4g00960 isoform X2</fullName>
    </submittedName>
</protein>
<dbReference type="InterPro" id="IPR000719">
    <property type="entry name" value="Prot_kinase_dom"/>
</dbReference>
<keyword evidence="9" id="KW-0418">Kinase</keyword>
<dbReference type="CDD" id="cd23509">
    <property type="entry name" value="Gnk2-like"/>
    <property type="match status" value="2"/>
</dbReference>
<dbReference type="InterPro" id="IPR008271">
    <property type="entry name" value="Ser/Thr_kinase_AS"/>
</dbReference>
<feature type="domain" description="Gnk2-homologous" evidence="20">
    <location>
        <begin position="146"/>
        <end position="252"/>
    </location>
</feature>
<reference evidence="21" key="1">
    <citation type="journal article" date="2019" name="Toxins">
        <title>Detection of Abrin-Like and Prepropulchellin-Like Toxin Genes and Transcripts Using Whole Genome Sequencing and Full-Length Transcript Sequencing of Abrus precatorius.</title>
        <authorList>
            <person name="Hovde B.T."/>
            <person name="Daligault H.E."/>
            <person name="Hanschen E.R."/>
            <person name="Kunde Y.A."/>
            <person name="Johnson M.B."/>
            <person name="Starkenburg S.R."/>
            <person name="Johnson S.L."/>
        </authorList>
    </citation>
    <scope>NUCLEOTIDE SEQUENCE [LARGE SCALE GENOMIC DNA]</scope>
</reference>
<evidence type="ECO:0000256" key="4">
    <source>
        <dbReference type="ARBA" id="ARBA00022679"/>
    </source>
</evidence>
<accession>A0A8B8MCT0</accession>
<dbReference type="RefSeq" id="XP_027364919.1">
    <property type="nucleotide sequence ID" value="XM_027509118.1"/>
</dbReference>
<evidence type="ECO:0000256" key="3">
    <source>
        <dbReference type="ARBA" id="ARBA00022553"/>
    </source>
</evidence>
<keyword evidence="6 18" id="KW-0732">Signal</keyword>
<evidence type="ECO:0000256" key="18">
    <source>
        <dbReference type="SAM" id="SignalP"/>
    </source>
</evidence>
<reference evidence="22" key="2">
    <citation type="submission" date="2025-08" db="UniProtKB">
        <authorList>
            <consortium name="RefSeq"/>
        </authorList>
    </citation>
    <scope>IDENTIFICATION</scope>
    <source>
        <tissue evidence="22">Young leaves</tissue>
    </source>
</reference>
<dbReference type="Pfam" id="PF01657">
    <property type="entry name" value="Stress-antifung"/>
    <property type="match status" value="2"/>
</dbReference>
<evidence type="ECO:0000256" key="6">
    <source>
        <dbReference type="ARBA" id="ARBA00022729"/>
    </source>
</evidence>
<evidence type="ECO:0000256" key="16">
    <source>
        <dbReference type="SAM" id="MobiDB-lite"/>
    </source>
</evidence>
<dbReference type="FunFam" id="3.30.430.20:FF:000003">
    <property type="entry name" value="Cysteine-rich RLK (RECEPTOR-like protein kinase) 10"/>
    <property type="match status" value="1"/>
</dbReference>
<dbReference type="InterPro" id="IPR038408">
    <property type="entry name" value="GNK2_sf"/>
</dbReference>
<evidence type="ECO:0000256" key="8">
    <source>
        <dbReference type="ARBA" id="ARBA00022741"/>
    </source>
</evidence>
<evidence type="ECO:0000259" key="19">
    <source>
        <dbReference type="PROSITE" id="PS50011"/>
    </source>
</evidence>
<dbReference type="Gene3D" id="3.30.430.20">
    <property type="entry name" value="Gnk2 domain, C-X8-C-X2-C motif"/>
    <property type="match status" value="2"/>
</dbReference>
<evidence type="ECO:0000256" key="5">
    <source>
        <dbReference type="ARBA" id="ARBA00022692"/>
    </source>
</evidence>
<keyword evidence="12 17" id="KW-0472">Membrane</keyword>
<feature type="chain" id="PRO_5034310293" evidence="18">
    <location>
        <begin position="34"/>
        <end position="670"/>
    </location>
</feature>
<evidence type="ECO:0000256" key="14">
    <source>
        <dbReference type="ARBA" id="ARBA00023180"/>
    </source>
</evidence>
<keyword evidence="13" id="KW-0675">Receptor</keyword>
<feature type="compositionally biased region" description="Low complexity" evidence="16">
    <location>
        <begin position="272"/>
        <end position="285"/>
    </location>
</feature>
<dbReference type="PANTHER" id="PTHR27002:SF1073">
    <property type="entry name" value="CYSTEINE-RICH RECEPTOR-LIKE PROTEIN KINASE 29"/>
    <property type="match status" value="1"/>
</dbReference>
<proteinExistence type="predicted"/>
<dbReference type="GO" id="GO:0004674">
    <property type="term" value="F:protein serine/threonine kinase activity"/>
    <property type="evidence" value="ECO:0007669"/>
    <property type="project" value="UniProtKB-KW"/>
</dbReference>
<dbReference type="GO" id="GO:0005524">
    <property type="term" value="F:ATP binding"/>
    <property type="evidence" value="ECO:0007669"/>
    <property type="project" value="UniProtKB-UniRule"/>
</dbReference>
<dbReference type="AlphaFoldDB" id="A0A8B8MCT0"/>
<dbReference type="PROSITE" id="PS51473">
    <property type="entry name" value="GNK2"/>
    <property type="match status" value="2"/>
</dbReference>
<evidence type="ECO:0000313" key="22">
    <source>
        <dbReference type="RefSeq" id="XP_027364919.1"/>
    </source>
</evidence>
<dbReference type="Gene3D" id="3.30.200.20">
    <property type="entry name" value="Phosphorylase Kinase, domain 1"/>
    <property type="match status" value="1"/>
</dbReference>
<gene>
    <name evidence="22" type="primary">LOC113871989</name>
</gene>
<keyword evidence="21" id="KW-1185">Reference proteome</keyword>
<evidence type="ECO:0000256" key="2">
    <source>
        <dbReference type="ARBA" id="ARBA00022527"/>
    </source>
</evidence>
<dbReference type="Gene3D" id="1.10.510.10">
    <property type="entry name" value="Transferase(Phosphotransferase) domain 1"/>
    <property type="match status" value="1"/>
</dbReference>
<dbReference type="PROSITE" id="PS00108">
    <property type="entry name" value="PROTEIN_KINASE_ST"/>
    <property type="match status" value="1"/>
</dbReference>
<dbReference type="SUPFAM" id="SSF56112">
    <property type="entry name" value="Protein kinase-like (PK-like)"/>
    <property type="match status" value="1"/>
</dbReference>
<dbReference type="PROSITE" id="PS00107">
    <property type="entry name" value="PROTEIN_KINASE_ATP"/>
    <property type="match status" value="1"/>
</dbReference>
<evidence type="ECO:0000256" key="7">
    <source>
        <dbReference type="ARBA" id="ARBA00022737"/>
    </source>
</evidence>
<dbReference type="FunFam" id="3.30.430.20:FF:000002">
    <property type="entry name" value="Cysteine-rich receptor-like protein kinase 10"/>
    <property type="match status" value="1"/>
</dbReference>
<feature type="region of interest" description="Disordered" evidence="16">
    <location>
        <begin position="256"/>
        <end position="285"/>
    </location>
</feature>
<sequence>MITEREITMTGVSYRFNTFVCCLLVIISSLTNAQPNFLYKFCIDQQGNYTANSTYQHNLNTLLSNLSSNTEIKYGFYNFSYGQNSDKVNAIGLCRGDVKQNECLSCLNNSRVLLPRLCPNQKEAIGWYDNCMLRYSDRSIFGLMEASPSFYMWNLNNATDVDRFNEVLRKLLESLRDKAAPGDSRKFGVANLVGPSFQTIYGLVQCTPDLSQQDCYNCLTGAISEIPNCCNNKIGGRVIRPSCNFRYENYRFYEPSAEASPPSPQPMPSPPSLSSNNNTSSQGNSNTARTAIAIAVPIAVVLVLSTFICIYLRVRKPREVFANENEDEDEIKTRESLQFHFDTIRVATDDFSDSNKLGQGGFGAVYRGRLSNGQEIAVKRLSRESGQGDVEFKNEVLLVAKLQHRNLVRLLGFSLEGSEKLLVYEFVPNKSLDYFIFDPIKKVQLDWEMRYKIIVGIARGLVYLHEDSILRIIHRDLKPSNILLDEEMNPKISDFGMARLFVVDQTQGNTSKIVGTYGYMAPEYAMHGQFSVKSDVFSFGVLVLEIVSGQKNTGIRHGENIEDLMNFAWRNWRGGTATNIIDPSLNNGSQNEMMRCIHIGLLCVQENVADRPTMATIALMLNSHSLSLPVPSEPAFFMDRDEYSSRPSESPIKSDKESVNEVSITELYPR</sequence>
<evidence type="ECO:0000256" key="10">
    <source>
        <dbReference type="ARBA" id="ARBA00022840"/>
    </source>
</evidence>
<feature type="compositionally biased region" description="Pro residues" evidence="16">
    <location>
        <begin position="261"/>
        <end position="271"/>
    </location>
</feature>
<keyword evidence="14" id="KW-0325">Glycoprotein</keyword>
<dbReference type="InterPro" id="IPR011009">
    <property type="entry name" value="Kinase-like_dom_sf"/>
</dbReference>
<evidence type="ECO:0000256" key="12">
    <source>
        <dbReference type="ARBA" id="ARBA00023136"/>
    </source>
</evidence>
<feature type="binding site" evidence="15">
    <location>
        <position position="379"/>
    </location>
    <ligand>
        <name>ATP</name>
        <dbReference type="ChEBI" id="CHEBI:30616"/>
    </ligand>
</feature>
<keyword evidence="7" id="KW-0677">Repeat</keyword>
<evidence type="ECO:0000256" key="13">
    <source>
        <dbReference type="ARBA" id="ARBA00023170"/>
    </source>
</evidence>
<keyword evidence="2" id="KW-0723">Serine/threonine-protein kinase</keyword>
<dbReference type="CDD" id="cd14066">
    <property type="entry name" value="STKc_IRAK"/>
    <property type="match status" value="1"/>
</dbReference>
<keyword evidence="5 17" id="KW-0812">Transmembrane</keyword>
<keyword evidence="4" id="KW-0808">Transferase</keyword>
<feature type="signal peptide" evidence="18">
    <location>
        <begin position="1"/>
        <end position="33"/>
    </location>
</feature>
<keyword evidence="8 15" id="KW-0547">Nucleotide-binding</keyword>
<evidence type="ECO:0000259" key="20">
    <source>
        <dbReference type="PROSITE" id="PS51473"/>
    </source>
</evidence>
<organism evidence="21 22">
    <name type="scientific">Abrus precatorius</name>
    <name type="common">Indian licorice</name>
    <name type="synonym">Glycine abrus</name>
    <dbReference type="NCBI Taxonomy" id="3816"/>
    <lineage>
        <taxon>Eukaryota</taxon>
        <taxon>Viridiplantae</taxon>
        <taxon>Streptophyta</taxon>
        <taxon>Embryophyta</taxon>
        <taxon>Tracheophyta</taxon>
        <taxon>Spermatophyta</taxon>
        <taxon>Magnoliopsida</taxon>
        <taxon>eudicotyledons</taxon>
        <taxon>Gunneridae</taxon>
        <taxon>Pentapetalae</taxon>
        <taxon>rosids</taxon>
        <taxon>fabids</taxon>
        <taxon>Fabales</taxon>
        <taxon>Fabaceae</taxon>
        <taxon>Papilionoideae</taxon>
        <taxon>50 kb inversion clade</taxon>
        <taxon>NPAAA clade</taxon>
        <taxon>indigoferoid/millettioid clade</taxon>
        <taxon>Abreae</taxon>
        <taxon>Abrus</taxon>
    </lineage>
</organism>
<keyword evidence="10 15" id="KW-0067">ATP-binding</keyword>
<evidence type="ECO:0000256" key="11">
    <source>
        <dbReference type="ARBA" id="ARBA00022989"/>
    </source>
</evidence>
<evidence type="ECO:0000313" key="21">
    <source>
        <dbReference type="Proteomes" id="UP000694853"/>
    </source>
</evidence>
<dbReference type="SMART" id="SM00220">
    <property type="entry name" value="S_TKc"/>
    <property type="match status" value="1"/>
</dbReference>
<feature type="transmembrane region" description="Helical" evidence="17">
    <location>
        <begin position="291"/>
        <end position="312"/>
    </location>
</feature>
<comment type="subcellular location">
    <subcellularLocation>
        <location evidence="1">Membrane</location>
        <topology evidence="1">Single-pass membrane protein</topology>
    </subcellularLocation>
</comment>
<feature type="region of interest" description="Disordered" evidence="16">
    <location>
        <begin position="640"/>
        <end position="670"/>
    </location>
</feature>
<feature type="domain" description="Protein kinase" evidence="19">
    <location>
        <begin position="351"/>
        <end position="627"/>
    </location>
</feature>
<dbReference type="FunFam" id="3.30.200.20:FF:000959">
    <property type="entry name" value="Cysteine-rich receptor-like protein kinase 17"/>
    <property type="match status" value="1"/>
</dbReference>
<evidence type="ECO:0000256" key="1">
    <source>
        <dbReference type="ARBA" id="ARBA00004167"/>
    </source>
</evidence>
<evidence type="ECO:0000256" key="15">
    <source>
        <dbReference type="PROSITE-ProRule" id="PRU10141"/>
    </source>
</evidence>
<dbReference type="GO" id="GO:0005886">
    <property type="term" value="C:plasma membrane"/>
    <property type="evidence" value="ECO:0007669"/>
    <property type="project" value="TreeGrafter"/>
</dbReference>
<dbReference type="InterPro" id="IPR002902">
    <property type="entry name" value="GNK2"/>
</dbReference>
<evidence type="ECO:0000256" key="17">
    <source>
        <dbReference type="SAM" id="Phobius"/>
    </source>
</evidence>
<dbReference type="GeneID" id="113871989"/>
<keyword evidence="11 17" id="KW-1133">Transmembrane helix</keyword>
<dbReference type="Pfam" id="PF00069">
    <property type="entry name" value="Pkinase"/>
    <property type="match status" value="1"/>
</dbReference>
<dbReference type="FunFam" id="1.10.510.10:FF:000129">
    <property type="entry name" value="cysteine-rich receptor-like protein kinase 10"/>
    <property type="match status" value="1"/>
</dbReference>
<dbReference type="PANTHER" id="PTHR27002">
    <property type="entry name" value="RECEPTOR-LIKE SERINE/THREONINE-PROTEIN KINASE SD1-8"/>
    <property type="match status" value="1"/>
</dbReference>